<keyword evidence="1" id="KW-0862">Zinc</keyword>
<evidence type="ECO:0000256" key="2">
    <source>
        <dbReference type="SAM" id="MobiDB-lite"/>
    </source>
</evidence>
<dbReference type="Proteomes" id="UP000036403">
    <property type="component" value="Unassembled WGS sequence"/>
</dbReference>
<dbReference type="SUPFAM" id="SSF57756">
    <property type="entry name" value="Retrovirus zinc finger-like domains"/>
    <property type="match status" value="1"/>
</dbReference>
<reference evidence="4 5" key="1">
    <citation type="submission" date="2015-04" db="EMBL/GenBank/DDBJ databases">
        <title>Lasius niger genome sequencing.</title>
        <authorList>
            <person name="Konorov E.A."/>
            <person name="Nikitin M.A."/>
            <person name="Kirill M.V."/>
            <person name="Chang P."/>
        </authorList>
    </citation>
    <scope>NUCLEOTIDE SEQUENCE [LARGE SCALE GENOMIC DNA]</scope>
    <source>
        <tissue evidence="4">Whole</tissue>
    </source>
</reference>
<evidence type="ECO:0000259" key="3">
    <source>
        <dbReference type="PROSITE" id="PS50158"/>
    </source>
</evidence>
<organism evidence="4 5">
    <name type="scientific">Lasius niger</name>
    <name type="common">Black garden ant</name>
    <dbReference type="NCBI Taxonomy" id="67767"/>
    <lineage>
        <taxon>Eukaryota</taxon>
        <taxon>Metazoa</taxon>
        <taxon>Ecdysozoa</taxon>
        <taxon>Arthropoda</taxon>
        <taxon>Hexapoda</taxon>
        <taxon>Insecta</taxon>
        <taxon>Pterygota</taxon>
        <taxon>Neoptera</taxon>
        <taxon>Endopterygota</taxon>
        <taxon>Hymenoptera</taxon>
        <taxon>Apocrita</taxon>
        <taxon>Aculeata</taxon>
        <taxon>Formicoidea</taxon>
        <taxon>Formicidae</taxon>
        <taxon>Formicinae</taxon>
        <taxon>Lasius</taxon>
        <taxon>Lasius</taxon>
    </lineage>
</organism>
<dbReference type="PROSITE" id="PS50158">
    <property type="entry name" value="ZF_CCHC"/>
    <property type="match status" value="1"/>
</dbReference>
<dbReference type="PaxDb" id="67767-A0A0J7N2D7"/>
<dbReference type="Pfam" id="PF14223">
    <property type="entry name" value="Retrotran_gag_2"/>
    <property type="match status" value="1"/>
</dbReference>
<name>A0A0J7N2D7_LASNI</name>
<dbReference type="GO" id="GO:0008270">
    <property type="term" value="F:zinc ion binding"/>
    <property type="evidence" value="ECO:0007669"/>
    <property type="project" value="UniProtKB-KW"/>
</dbReference>
<keyword evidence="1" id="KW-0479">Metal-binding</keyword>
<feature type="region of interest" description="Disordered" evidence="2">
    <location>
        <begin position="233"/>
        <end position="273"/>
    </location>
</feature>
<dbReference type="PANTHER" id="PTHR47481:SF22">
    <property type="entry name" value="RETROTRANSPOSON GAG DOMAIN-CONTAINING PROTEIN"/>
    <property type="match status" value="1"/>
</dbReference>
<dbReference type="PANTHER" id="PTHR47481">
    <property type="match status" value="1"/>
</dbReference>
<dbReference type="InterPro" id="IPR001878">
    <property type="entry name" value="Znf_CCHC"/>
</dbReference>
<evidence type="ECO:0000313" key="4">
    <source>
        <dbReference type="EMBL" id="KMQ86820.1"/>
    </source>
</evidence>
<dbReference type="OrthoDB" id="7700734at2759"/>
<feature type="domain" description="CCHC-type" evidence="3">
    <location>
        <begin position="221"/>
        <end position="236"/>
    </location>
</feature>
<proteinExistence type="predicted"/>
<evidence type="ECO:0000256" key="1">
    <source>
        <dbReference type="PROSITE-ProRule" id="PRU00047"/>
    </source>
</evidence>
<dbReference type="InterPro" id="IPR036875">
    <property type="entry name" value="Znf_CCHC_sf"/>
</dbReference>
<accession>A0A0J7N2D7</accession>
<dbReference type="GO" id="GO:0003676">
    <property type="term" value="F:nucleic acid binding"/>
    <property type="evidence" value="ECO:0007669"/>
    <property type="project" value="InterPro"/>
</dbReference>
<dbReference type="EMBL" id="LBMM01011462">
    <property type="protein sequence ID" value="KMQ86820.1"/>
    <property type="molecule type" value="Genomic_DNA"/>
</dbReference>
<evidence type="ECO:0000313" key="5">
    <source>
        <dbReference type="Proteomes" id="UP000036403"/>
    </source>
</evidence>
<keyword evidence="1" id="KW-0863">Zinc-finger</keyword>
<gene>
    <name evidence="4" type="ORF">RF55_14104</name>
</gene>
<sequence>MATESASGFSVTFTKLKGQENYINWKFQMKNYLRHDNLWNAISGYADEDRTSLEERNRRDEKALSKINLMVDQCYFSYLMKCETAKKAWDTLENAFEDKGLNRRVGLLRSLCSVRLENFNLMEAYVNEVMSLSEKFRAVDKPVDDEFLEAIMLQGLPDIYQPMCMALEHSGAVITSDLVKTKLLQDTSWNRKNTQAAMFSYKQKKANFNSSNKFKPKKPFCWNCHEAGHHKSDCTKHVQNTKAKESSEKKSLDKSADKDKKHEKKTEKGLFSALSTNSSQENLSGWFIDTCCSKTMSSEVQNMNDYSEQKDAVLKVTVANNENLYSAGSGSMSVKVKVNP</sequence>
<feature type="compositionally biased region" description="Basic and acidic residues" evidence="2">
    <location>
        <begin position="233"/>
        <end position="268"/>
    </location>
</feature>
<protein>
    <submittedName>
        <fullName evidence="4">Retrovirus-related pol polyprotein from transposon tnt 1-94</fullName>
    </submittedName>
</protein>
<comment type="caution">
    <text evidence="4">The sequence shown here is derived from an EMBL/GenBank/DDBJ whole genome shotgun (WGS) entry which is preliminary data.</text>
</comment>
<dbReference type="AlphaFoldDB" id="A0A0J7N2D7"/>
<keyword evidence="5" id="KW-1185">Reference proteome</keyword>